<dbReference type="Proteomes" id="UP001604336">
    <property type="component" value="Unassembled WGS sequence"/>
</dbReference>
<dbReference type="AlphaFoldDB" id="A0ABD1RBF1"/>
<evidence type="ECO:0000313" key="1">
    <source>
        <dbReference type="EMBL" id="KAL2485749.1"/>
    </source>
</evidence>
<sequence>MGSLAAIGGSLRYPSLRSPAEAKTCRSLWSSPASLLVLNLSLAHSCLNEATSSAAYITWSVNWIGLAKICFTKSAINNSRSPQLKETLKYQERRLKLTQFGR</sequence>
<comment type="caution">
    <text evidence="1">The sequence shown here is derived from an EMBL/GenBank/DDBJ whole genome shotgun (WGS) entry which is preliminary data.</text>
</comment>
<reference evidence="2" key="1">
    <citation type="submission" date="2024-07" db="EMBL/GenBank/DDBJ databases">
        <title>Two chromosome-level genome assemblies of Korean endemic species Abeliophyllum distichum and Forsythia ovata (Oleaceae).</title>
        <authorList>
            <person name="Jang H."/>
        </authorList>
    </citation>
    <scope>NUCLEOTIDE SEQUENCE [LARGE SCALE GENOMIC DNA]</scope>
</reference>
<evidence type="ECO:0000313" key="2">
    <source>
        <dbReference type="Proteomes" id="UP001604336"/>
    </source>
</evidence>
<accession>A0ABD1RBF1</accession>
<name>A0ABD1RBF1_9LAMI</name>
<gene>
    <name evidence="1" type="ORF">Adt_30505</name>
</gene>
<organism evidence="1 2">
    <name type="scientific">Abeliophyllum distichum</name>
    <dbReference type="NCBI Taxonomy" id="126358"/>
    <lineage>
        <taxon>Eukaryota</taxon>
        <taxon>Viridiplantae</taxon>
        <taxon>Streptophyta</taxon>
        <taxon>Embryophyta</taxon>
        <taxon>Tracheophyta</taxon>
        <taxon>Spermatophyta</taxon>
        <taxon>Magnoliopsida</taxon>
        <taxon>eudicotyledons</taxon>
        <taxon>Gunneridae</taxon>
        <taxon>Pentapetalae</taxon>
        <taxon>asterids</taxon>
        <taxon>lamiids</taxon>
        <taxon>Lamiales</taxon>
        <taxon>Oleaceae</taxon>
        <taxon>Forsythieae</taxon>
        <taxon>Abeliophyllum</taxon>
    </lineage>
</organism>
<keyword evidence="2" id="KW-1185">Reference proteome</keyword>
<protein>
    <submittedName>
        <fullName evidence="1">Uncharacterized protein</fullName>
    </submittedName>
</protein>
<proteinExistence type="predicted"/>
<dbReference type="EMBL" id="JBFOLK010000009">
    <property type="protein sequence ID" value="KAL2485749.1"/>
    <property type="molecule type" value="Genomic_DNA"/>
</dbReference>